<feature type="region of interest" description="Disordered" evidence="1">
    <location>
        <begin position="72"/>
        <end position="100"/>
    </location>
</feature>
<name>A0A5C3EFI4_9BASI</name>
<keyword evidence="3" id="KW-1185">Reference proteome</keyword>
<reference evidence="2 3" key="1">
    <citation type="submission" date="2018-03" db="EMBL/GenBank/DDBJ databases">
        <authorList>
            <person name="Guldener U."/>
        </authorList>
    </citation>
    <scope>NUCLEOTIDE SEQUENCE [LARGE SCALE GENOMIC DNA]</scope>
    <source>
        <strain evidence="2 3">NBRC100155</strain>
    </source>
</reference>
<evidence type="ECO:0000256" key="1">
    <source>
        <dbReference type="SAM" id="MobiDB-lite"/>
    </source>
</evidence>
<organism evidence="2 3">
    <name type="scientific">Ustilago trichophora</name>
    <dbReference type="NCBI Taxonomy" id="86804"/>
    <lineage>
        <taxon>Eukaryota</taxon>
        <taxon>Fungi</taxon>
        <taxon>Dikarya</taxon>
        <taxon>Basidiomycota</taxon>
        <taxon>Ustilaginomycotina</taxon>
        <taxon>Ustilaginomycetes</taxon>
        <taxon>Ustilaginales</taxon>
        <taxon>Ustilaginaceae</taxon>
        <taxon>Ustilago</taxon>
    </lineage>
</organism>
<sequence length="100" mass="11479">MFPTPSQCLRSSSQFRHADLIGTDEEALRPSVERGTNNLKTRLRASKAEVHIQKRYLRYDLTTDLHLYGKHKSRWTRTASTTDDDEVPHETLEGLSPGVR</sequence>
<dbReference type="EMBL" id="OOIN01000022">
    <property type="protein sequence ID" value="SPO28386.1"/>
    <property type="molecule type" value="Genomic_DNA"/>
</dbReference>
<dbReference type="Proteomes" id="UP000324022">
    <property type="component" value="Unassembled WGS sequence"/>
</dbReference>
<accession>A0A5C3EFI4</accession>
<protein>
    <submittedName>
        <fullName evidence="2">Uncharacterized protein</fullName>
    </submittedName>
</protein>
<evidence type="ECO:0000313" key="3">
    <source>
        <dbReference type="Proteomes" id="UP000324022"/>
    </source>
</evidence>
<proteinExistence type="predicted"/>
<dbReference type="AlphaFoldDB" id="A0A5C3EFI4"/>
<evidence type="ECO:0000313" key="2">
    <source>
        <dbReference type="EMBL" id="SPO28386.1"/>
    </source>
</evidence>
<gene>
    <name evidence="2" type="ORF">UTRI_04783</name>
</gene>